<accession>A0ABP3XCE5</accession>
<dbReference type="Pfam" id="PF00107">
    <property type="entry name" value="ADH_zinc_N"/>
    <property type="match status" value="1"/>
</dbReference>
<dbReference type="InterPro" id="IPR013154">
    <property type="entry name" value="ADH-like_N"/>
</dbReference>
<organism evidence="3 4">
    <name type="scientific">Sphingopyxis soli</name>
    <dbReference type="NCBI Taxonomy" id="592051"/>
    <lineage>
        <taxon>Bacteria</taxon>
        <taxon>Pseudomonadati</taxon>
        <taxon>Pseudomonadota</taxon>
        <taxon>Alphaproteobacteria</taxon>
        <taxon>Sphingomonadales</taxon>
        <taxon>Sphingomonadaceae</taxon>
        <taxon>Sphingopyxis</taxon>
    </lineage>
</organism>
<keyword evidence="1" id="KW-0521">NADP</keyword>
<feature type="domain" description="Enoyl reductase (ER)" evidence="2">
    <location>
        <begin position="44"/>
        <end position="361"/>
    </location>
</feature>
<dbReference type="SUPFAM" id="SSF51735">
    <property type="entry name" value="NAD(P)-binding Rossmann-fold domains"/>
    <property type="match status" value="1"/>
</dbReference>
<evidence type="ECO:0000259" key="2">
    <source>
        <dbReference type="SMART" id="SM00829"/>
    </source>
</evidence>
<dbReference type="Gene3D" id="3.90.180.10">
    <property type="entry name" value="Medium-chain alcohol dehydrogenases, catalytic domain"/>
    <property type="match status" value="1"/>
</dbReference>
<dbReference type="Gene3D" id="3.40.50.720">
    <property type="entry name" value="NAD(P)-binding Rossmann-like Domain"/>
    <property type="match status" value="1"/>
</dbReference>
<comment type="caution">
    <text evidence="3">The sequence shown here is derived from an EMBL/GenBank/DDBJ whole genome shotgun (WGS) entry which is preliminary data.</text>
</comment>
<dbReference type="CDD" id="cd08253">
    <property type="entry name" value="zeta_crystallin"/>
    <property type="match status" value="1"/>
</dbReference>
<proteinExistence type="predicted"/>
<dbReference type="SMART" id="SM00829">
    <property type="entry name" value="PKS_ER"/>
    <property type="match status" value="1"/>
</dbReference>
<evidence type="ECO:0000313" key="3">
    <source>
        <dbReference type="EMBL" id="GAA0861719.1"/>
    </source>
</evidence>
<dbReference type="InterPro" id="IPR011032">
    <property type="entry name" value="GroES-like_sf"/>
</dbReference>
<dbReference type="PANTHER" id="PTHR44154">
    <property type="entry name" value="QUINONE OXIDOREDUCTASE"/>
    <property type="match status" value="1"/>
</dbReference>
<evidence type="ECO:0000256" key="1">
    <source>
        <dbReference type="ARBA" id="ARBA00022857"/>
    </source>
</evidence>
<reference evidence="4" key="1">
    <citation type="journal article" date="2019" name="Int. J. Syst. Evol. Microbiol.">
        <title>The Global Catalogue of Microorganisms (GCM) 10K type strain sequencing project: providing services to taxonomists for standard genome sequencing and annotation.</title>
        <authorList>
            <consortium name="The Broad Institute Genomics Platform"/>
            <consortium name="The Broad Institute Genome Sequencing Center for Infectious Disease"/>
            <person name="Wu L."/>
            <person name="Ma J."/>
        </authorList>
    </citation>
    <scope>NUCLEOTIDE SEQUENCE [LARGE SCALE GENOMIC DNA]</scope>
    <source>
        <strain evidence="4">JCM 15910</strain>
    </source>
</reference>
<keyword evidence="4" id="KW-1185">Reference proteome</keyword>
<dbReference type="SUPFAM" id="SSF50129">
    <property type="entry name" value="GroES-like"/>
    <property type="match status" value="1"/>
</dbReference>
<dbReference type="InterPro" id="IPR020843">
    <property type="entry name" value="ER"/>
</dbReference>
<evidence type="ECO:0000313" key="4">
    <source>
        <dbReference type="Proteomes" id="UP001500738"/>
    </source>
</evidence>
<protein>
    <submittedName>
        <fullName evidence="3">NADPH:quinone reductase</fullName>
    </submittedName>
</protein>
<gene>
    <name evidence="3" type="ORF">GCM10009115_05490</name>
</gene>
<dbReference type="InterPro" id="IPR036291">
    <property type="entry name" value="NAD(P)-bd_dom_sf"/>
</dbReference>
<dbReference type="Pfam" id="PF08240">
    <property type="entry name" value="ADH_N"/>
    <property type="match status" value="1"/>
</dbReference>
<dbReference type="InterPro" id="IPR051603">
    <property type="entry name" value="Zinc-ADH_QOR/CCCR"/>
</dbReference>
<dbReference type="InterPro" id="IPR013149">
    <property type="entry name" value="ADH-like_C"/>
</dbReference>
<dbReference type="Proteomes" id="UP001500738">
    <property type="component" value="Unassembled WGS sequence"/>
</dbReference>
<dbReference type="EMBL" id="BAAAFE010000003">
    <property type="protein sequence ID" value="GAA0861719.1"/>
    <property type="molecule type" value="Genomic_DNA"/>
</dbReference>
<sequence length="363" mass="38466">MNLSLTAYIDSDNGHGLLRSESNPKEDNAVEQSVMKAAWYERKGNADEVLIVGERPVPVAAPGELLIRVRASGVNPSDTKARQGARGRTEMPYPLVIPHQDGAGEVVAAGSAEDGDWIGRRVWFYEAQLGRAFGAAAEYVALPVRQVSVLPDDVSFEEGASLGVPAMTAHRCVFADGPVAGKTVFVSGGAGAVGRYAIQFAKLGGATVIASVSRDEQADSARTAGADFIVNRKTDDIVARVREITGRERGVDRFVEVAFGANLDIIMSLLAPRGVVATYASDAVPEPALPFWPLVMLDATVRFVLVYVMDAAAHDQAAQAINEALVAGKLNHSIAAIYPLDRIVEAHRAQEAGTAIGKIVVIP</sequence>
<name>A0ABP3XCE5_9SPHN</name>
<dbReference type="PANTHER" id="PTHR44154:SF1">
    <property type="entry name" value="QUINONE OXIDOREDUCTASE"/>
    <property type="match status" value="1"/>
</dbReference>